<dbReference type="RefSeq" id="WP_244713495.1">
    <property type="nucleotide sequence ID" value="NZ_CP095073.1"/>
</dbReference>
<dbReference type="Pfam" id="PF07698">
    <property type="entry name" value="7TM-7TMR_HD"/>
    <property type="match status" value="1"/>
</dbReference>
<dbReference type="Proteomes" id="UP000831787">
    <property type="component" value="Chromosome"/>
</dbReference>
<dbReference type="SMART" id="SM00471">
    <property type="entry name" value="HDc"/>
    <property type="match status" value="1"/>
</dbReference>
<dbReference type="PANTHER" id="PTHR36442">
    <property type="entry name" value="CYCLIC-DI-AMP PHOSPHODIESTERASE PGPH"/>
    <property type="match status" value="1"/>
</dbReference>
<dbReference type="Pfam" id="PF07697">
    <property type="entry name" value="7TMR-HDED"/>
    <property type="match status" value="1"/>
</dbReference>
<dbReference type="InterPro" id="IPR006675">
    <property type="entry name" value="HDIG_dom"/>
</dbReference>
<evidence type="ECO:0000313" key="3">
    <source>
        <dbReference type="EMBL" id="UOQ46350.1"/>
    </source>
</evidence>
<keyword evidence="1" id="KW-0812">Transmembrane</keyword>
<reference evidence="3 4" key="1">
    <citation type="submission" date="2022-04" db="EMBL/GenBank/DDBJ databases">
        <title>Halobacillus sp. isolated from saltern.</title>
        <authorList>
            <person name="Won M."/>
            <person name="Lee C.-M."/>
            <person name="Woen H.-Y."/>
            <person name="Kwon S.-W."/>
        </authorList>
    </citation>
    <scope>NUCLEOTIDE SEQUENCE [LARGE SCALE GENOMIC DNA]</scope>
    <source>
        <strain evidence="3 4">SSBR10-3</strain>
    </source>
</reference>
<keyword evidence="1" id="KW-0472">Membrane</keyword>
<dbReference type="Pfam" id="PF01966">
    <property type="entry name" value="HD"/>
    <property type="match status" value="1"/>
</dbReference>
<organism evidence="3 4">
    <name type="scientific">Halobacillus salinarum</name>
    <dbReference type="NCBI Taxonomy" id="2932257"/>
    <lineage>
        <taxon>Bacteria</taxon>
        <taxon>Bacillati</taxon>
        <taxon>Bacillota</taxon>
        <taxon>Bacilli</taxon>
        <taxon>Bacillales</taxon>
        <taxon>Bacillaceae</taxon>
        <taxon>Halobacillus</taxon>
    </lineage>
</organism>
<evidence type="ECO:0000259" key="2">
    <source>
        <dbReference type="SMART" id="SM00471"/>
    </source>
</evidence>
<feature type="domain" description="HD/PDEase" evidence="2">
    <location>
        <begin position="490"/>
        <end position="645"/>
    </location>
</feature>
<dbReference type="InterPro" id="IPR003607">
    <property type="entry name" value="HD/PDEase_dom"/>
</dbReference>
<feature type="transmembrane region" description="Helical" evidence="1">
    <location>
        <begin position="12"/>
        <end position="36"/>
    </location>
</feature>
<feature type="transmembrane region" description="Helical" evidence="1">
    <location>
        <begin position="271"/>
        <end position="292"/>
    </location>
</feature>
<proteinExistence type="predicted"/>
<sequence>MDNQIKKRLKGYVLRYSIWLKVGIPSLLFAVFFFALSISNVYTKTYHLDKFSTAGETIRSPITVENKRKTELEIRKATQAVEERYTVSTSISEERLGKIEEIFDAVREVRDSGSPQLSNEEISVKLRNLLSDDIIEDLPLGVFQPFLEANKQDLAAAEDLLISSLQSSFDEGIKSTDLTHAEDNLQLKVQYSQLPNAMKQSVSDLGNFALVENALFDPQKTNEARKKAASQVEPVIIRAGEVLVTEGATITNDVYEELQLTGLLDQQRNGLPLLGLGVFSLLLGAIIFYECLRLISKEQLHVRHLAVILLISIFMAAIMKIVSLYTTINQPIYYALPAATGTMLLKLLCNERIALVLSIVYTLMACLLFNGETAGMLNANAGIYIALSQLAGAYFLVNTKDRLSIVKSSTGVAVVNILSVVFFIFISFEKYAWLDVVLYSGYGVIAAYLAAVLTIGLLPFIEAGFGILSDSKLLVLSNPNHPLLRKILIETPGTYHHSVMVANLSESACEAVGANGLLARVAAYYHDLGKTEHPHYFIENQMGMKNPHDFLEPEQSAEIIINHPYDGARLLEKEGLPKEIVAVAREHHGTTLLKYFYHKAKEKGKEVSEEDFRYPGPKPQSKEAAIVSICDSVEAAVRSLNHPTEEKIRSIVHSIIENRLLDEQFDNCRLTFKELKIIENSICETLQGIFHSRIQYPNTDRLVKEAK</sequence>
<dbReference type="CDD" id="cd00077">
    <property type="entry name" value="HDc"/>
    <property type="match status" value="1"/>
</dbReference>
<dbReference type="InterPro" id="IPR011624">
    <property type="entry name" value="Metal-dep_PHydrolase_7TM_extra"/>
</dbReference>
<dbReference type="EMBL" id="CP095073">
    <property type="protein sequence ID" value="UOQ46350.1"/>
    <property type="molecule type" value="Genomic_DNA"/>
</dbReference>
<dbReference type="NCBIfam" id="TIGR00277">
    <property type="entry name" value="HDIG"/>
    <property type="match status" value="1"/>
</dbReference>
<dbReference type="InterPro" id="IPR006674">
    <property type="entry name" value="HD_domain"/>
</dbReference>
<feature type="transmembrane region" description="Helical" evidence="1">
    <location>
        <begin position="409"/>
        <end position="428"/>
    </location>
</feature>
<keyword evidence="4" id="KW-1185">Reference proteome</keyword>
<evidence type="ECO:0000256" key="1">
    <source>
        <dbReference type="SAM" id="Phobius"/>
    </source>
</evidence>
<dbReference type="PANTHER" id="PTHR36442:SF1">
    <property type="entry name" value="CYCLIC-DI-AMP PHOSPHODIESTERASE PGPH"/>
    <property type="match status" value="1"/>
</dbReference>
<feature type="transmembrane region" description="Helical" evidence="1">
    <location>
        <begin position="304"/>
        <end position="325"/>
    </location>
</feature>
<dbReference type="InterPro" id="IPR011621">
    <property type="entry name" value="Metal-dep_PHydrolase_7TM_intra"/>
</dbReference>
<keyword evidence="1" id="KW-1133">Transmembrane helix</keyword>
<evidence type="ECO:0000313" key="4">
    <source>
        <dbReference type="Proteomes" id="UP000831787"/>
    </source>
</evidence>
<dbReference type="Gene3D" id="1.10.3210.10">
    <property type="entry name" value="Hypothetical protein af1432"/>
    <property type="match status" value="1"/>
</dbReference>
<name>A0ABY4EPQ1_9BACI</name>
<feature type="transmembrane region" description="Helical" evidence="1">
    <location>
        <begin position="377"/>
        <end position="397"/>
    </location>
</feature>
<protein>
    <submittedName>
        <fullName evidence="3">HD family phosphohydrolase</fullName>
    </submittedName>
</protein>
<feature type="transmembrane region" description="Helical" evidence="1">
    <location>
        <begin position="440"/>
        <end position="461"/>
    </location>
</feature>
<gene>
    <name evidence="3" type="ORF">MUN89_10785</name>
</gene>
<dbReference type="SUPFAM" id="SSF109604">
    <property type="entry name" value="HD-domain/PDEase-like"/>
    <property type="match status" value="1"/>
</dbReference>
<accession>A0ABY4EPQ1</accession>
<dbReference type="InterPro" id="IPR052722">
    <property type="entry name" value="PgpH_phosphodiesterase"/>
</dbReference>
<feature type="transmembrane region" description="Helical" evidence="1">
    <location>
        <begin position="353"/>
        <end position="371"/>
    </location>
</feature>